<dbReference type="InterPro" id="IPR027417">
    <property type="entry name" value="P-loop_NTPase"/>
</dbReference>
<evidence type="ECO:0000313" key="7">
    <source>
        <dbReference type="Proteomes" id="UP001596415"/>
    </source>
</evidence>
<keyword evidence="4" id="KW-0472">Membrane</keyword>
<evidence type="ECO:0000256" key="2">
    <source>
        <dbReference type="ARBA" id="ARBA00022840"/>
    </source>
</evidence>
<accession>A0ABW2MWH5</accession>
<dbReference type="InterPro" id="IPR036187">
    <property type="entry name" value="DNA_mismatch_repair_MutS_sf"/>
</dbReference>
<gene>
    <name evidence="6" type="ORF">ACFQO1_10060</name>
</gene>
<keyword evidence="4" id="KW-0812">Transmembrane</keyword>
<keyword evidence="4" id="KW-1133">Transmembrane helix</keyword>
<dbReference type="SUPFAM" id="SSF52540">
    <property type="entry name" value="P-loop containing nucleoside triphosphate hydrolases"/>
    <property type="match status" value="1"/>
</dbReference>
<dbReference type="PANTHER" id="PTHR11361:SF99">
    <property type="entry name" value="DNA MISMATCH REPAIR PROTEIN"/>
    <property type="match status" value="1"/>
</dbReference>
<proteinExistence type="predicted"/>
<dbReference type="EMBL" id="JBHTBN010000005">
    <property type="protein sequence ID" value="MFC7358033.1"/>
    <property type="molecule type" value="Genomic_DNA"/>
</dbReference>
<keyword evidence="2" id="KW-0067">ATP-binding</keyword>
<dbReference type="InterPro" id="IPR045076">
    <property type="entry name" value="MutS"/>
</dbReference>
<dbReference type="Gene3D" id="3.40.50.300">
    <property type="entry name" value="P-loop containing nucleotide triphosphate hydrolases"/>
    <property type="match status" value="1"/>
</dbReference>
<name>A0ABW2MWH5_9FLAO</name>
<sequence>MNKNVAEFYQAEIEKFTQDLHQLKKQLLISSITRLLLFLLVCVGIYVFFGNTKIVIAIIIAGIAGFLFLVTRHSKFQSQRDLIEAILSQNERELIVLNRNFHHLPDGSEYKNTMHEYSQDIDLFGRGSFYQYLNRTALSSGSDLLAQLLTENSITHIPKKQKAVQELAEKPQWRQRFSAIASLVKTETSVAEVTRWLDSYTSFAPSWTKIVSLLFSILSIAGMVSYYFGFISGYVLFGWFLLGLAISGRYLKRVNELSSKTSKIQSTFAQFQQLILAIEKEDFSSEMLSEKKNLILNTSAKASEKLKQFAKHLDSLDQRNNMLIGVIANGFFLRDLNISSKIEKWIAAYKDEVAAWFDVITHFDAYNSLGNYTFNHPSAQFATITEDATVIDLKGTIHPLLNPETAIANDFKIDAHEFFIITGANMAGKSTFLRTVGLQIVMSNMGLPTHVKSAFYTPIKLITSMRTTDSLTDDESYFFSELKRLKLVVDKTKDDDYFIILDEILKGTNSIDKAKGSKKFVEKLVKSNATGIIATHDLSLCEVANELPQVHNYFFDARIENNELFFDYTLTPGICKNMNASFLLKKMEIVE</sequence>
<feature type="domain" description="DNA mismatch repair proteins mutS family" evidence="5">
    <location>
        <begin position="416"/>
        <end position="588"/>
    </location>
</feature>
<dbReference type="Gene3D" id="1.10.1420.10">
    <property type="match status" value="1"/>
</dbReference>
<evidence type="ECO:0000313" key="6">
    <source>
        <dbReference type="EMBL" id="MFC7358033.1"/>
    </source>
</evidence>
<feature type="transmembrane region" description="Helical" evidence="4">
    <location>
        <begin position="27"/>
        <end position="48"/>
    </location>
</feature>
<dbReference type="RefSeq" id="WP_380217918.1">
    <property type="nucleotide sequence ID" value="NZ_JBHTBN010000005.1"/>
</dbReference>
<dbReference type="InterPro" id="IPR000432">
    <property type="entry name" value="DNA_mismatch_repair_MutS_C"/>
</dbReference>
<dbReference type="SUPFAM" id="SSF48334">
    <property type="entry name" value="DNA repair protein MutS, domain III"/>
    <property type="match status" value="1"/>
</dbReference>
<dbReference type="SMART" id="SM00534">
    <property type="entry name" value="MUTSac"/>
    <property type="match status" value="1"/>
</dbReference>
<dbReference type="PANTHER" id="PTHR11361">
    <property type="entry name" value="DNA MISMATCH REPAIR PROTEIN MUTS FAMILY MEMBER"/>
    <property type="match status" value="1"/>
</dbReference>
<dbReference type="Pfam" id="PF00488">
    <property type="entry name" value="MutS_V"/>
    <property type="match status" value="1"/>
</dbReference>
<protein>
    <submittedName>
        <fullName evidence="6">DNA mismatch repair protein MutS</fullName>
    </submittedName>
</protein>
<dbReference type="Proteomes" id="UP001596415">
    <property type="component" value="Unassembled WGS sequence"/>
</dbReference>
<keyword evidence="1" id="KW-0547">Nucleotide-binding</keyword>
<evidence type="ECO:0000256" key="1">
    <source>
        <dbReference type="ARBA" id="ARBA00022741"/>
    </source>
</evidence>
<evidence type="ECO:0000256" key="4">
    <source>
        <dbReference type="SAM" id="Phobius"/>
    </source>
</evidence>
<evidence type="ECO:0000256" key="3">
    <source>
        <dbReference type="ARBA" id="ARBA00023125"/>
    </source>
</evidence>
<feature type="transmembrane region" description="Helical" evidence="4">
    <location>
        <begin position="234"/>
        <end position="251"/>
    </location>
</feature>
<evidence type="ECO:0000259" key="5">
    <source>
        <dbReference type="SMART" id="SM00534"/>
    </source>
</evidence>
<feature type="transmembrane region" description="Helical" evidence="4">
    <location>
        <begin position="54"/>
        <end position="71"/>
    </location>
</feature>
<comment type="caution">
    <text evidence="6">The sequence shown here is derived from an EMBL/GenBank/DDBJ whole genome shotgun (WGS) entry which is preliminary data.</text>
</comment>
<organism evidence="6 7">
    <name type="scientific">Jejudonia soesokkakensis</name>
    <dbReference type="NCBI Taxonomy" id="1323432"/>
    <lineage>
        <taxon>Bacteria</taxon>
        <taxon>Pseudomonadati</taxon>
        <taxon>Bacteroidota</taxon>
        <taxon>Flavobacteriia</taxon>
        <taxon>Flavobacteriales</taxon>
        <taxon>Flavobacteriaceae</taxon>
        <taxon>Jejudonia</taxon>
    </lineage>
</organism>
<keyword evidence="3" id="KW-0238">DNA-binding</keyword>
<keyword evidence="7" id="KW-1185">Reference proteome</keyword>
<reference evidence="7" key="1">
    <citation type="journal article" date="2019" name="Int. J. Syst. Evol. Microbiol.">
        <title>The Global Catalogue of Microorganisms (GCM) 10K type strain sequencing project: providing services to taxonomists for standard genome sequencing and annotation.</title>
        <authorList>
            <consortium name="The Broad Institute Genomics Platform"/>
            <consortium name="The Broad Institute Genome Sequencing Center for Infectious Disease"/>
            <person name="Wu L."/>
            <person name="Ma J."/>
        </authorList>
    </citation>
    <scope>NUCLEOTIDE SEQUENCE [LARGE SCALE GENOMIC DNA]</scope>
    <source>
        <strain evidence="7">CGMCC 1.16306</strain>
    </source>
</reference>